<feature type="compositionally biased region" description="Polar residues" evidence="1">
    <location>
        <begin position="22"/>
        <end position="55"/>
    </location>
</feature>
<feature type="region of interest" description="Disordered" evidence="1">
    <location>
        <begin position="21"/>
        <end position="82"/>
    </location>
</feature>
<evidence type="ECO:0000313" key="2">
    <source>
        <dbReference type="EMBL" id="OLP98850.1"/>
    </source>
</evidence>
<proteinExistence type="predicted"/>
<organism evidence="2 3">
    <name type="scientific">Symbiodinium microadriaticum</name>
    <name type="common">Dinoflagellate</name>
    <name type="synonym">Zooxanthella microadriatica</name>
    <dbReference type="NCBI Taxonomy" id="2951"/>
    <lineage>
        <taxon>Eukaryota</taxon>
        <taxon>Sar</taxon>
        <taxon>Alveolata</taxon>
        <taxon>Dinophyceae</taxon>
        <taxon>Suessiales</taxon>
        <taxon>Symbiodiniaceae</taxon>
        <taxon>Symbiodinium</taxon>
    </lineage>
</organism>
<comment type="caution">
    <text evidence="2">The sequence shown here is derived from an EMBL/GenBank/DDBJ whole genome shotgun (WGS) entry which is preliminary data.</text>
</comment>
<reference evidence="2 3" key="1">
    <citation type="submission" date="2016-02" db="EMBL/GenBank/DDBJ databases">
        <title>Genome analysis of coral dinoflagellate symbionts highlights evolutionary adaptations to a symbiotic lifestyle.</title>
        <authorList>
            <person name="Aranda M."/>
            <person name="Li Y."/>
            <person name="Liew Y.J."/>
            <person name="Baumgarten S."/>
            <person name="Simakov O."/>
            <person name="Wilson M."/>
            <person name="Piel J."/>
            <person name="Ashoor H."/>
            <person name="Bougouffa S."/>
            <person name="Bajic V.B."/>
            <person name="Ryu T."/>
            <person name="Ravasi T."/>
            <person name="Bayer T."/>
            <person name="Micklem G."/>
            <person name="Kim H."/>
            <person name="Bhak J."/>
            <person name="Lajeunesse T.C."/>
            <person name="Voolstra C.R."/>
        </authorList>
    </citation>
    <scope>NUCLEOTIDE SEQUENCE [LARGE SCALE GENOMIC DNA]</scope>
    <source>
        <strain evidence="2 3">CCMP2467</strain>
    </source>
</reference>
<protein>
    <submittedName>
        <fullName evidence="2">Uncharacterized protein</fullName>
    </submittedName>
</protein>
<evidence type="ECO:0000313" key="3">
    <source>
        <dbReference type="Proteomes" id="UP000186817"/>
    </source>
</evidence>
<dbReference type="Proteomes" id="UP000186817">
    <property type="component" value="Unassembled WGS sequence"/>
</dbReference>
<dbReference type="EMBL" id="LSRX01000384">
    <property type="protein sequence ID" value="OLP98850.1"/>
    <property type="molecule type" value="Genomic_DNA"/>
</dbReference>
<accession>A0A1Q9DUJ9</accession>
<keyword evidence="3" id="KW-1185">Reference proteome</keyword>
<dbReference type="AlphaFoldDB" id="A0A1Q9DUJ9"/>
<sequence>MLALRWVEGRWVWSVGMKAQGGLSSFPRSISTSAAGDMSSRPTSPGSSARTTSRDSLAAALRQRGGRARAPSSRCAIMPAAV</sequence>
<gene>
    <name evidence="2" type="ORF">AK812_SmicGene18666</name>
</gene>
<evidence type="ECO:0000256" key="1">
    <source>
        <dbReference type="SAM" id="MobiDB-lite"/>
    </source>
</evidence>
<name>A0A1Q9DUJ9_SYMMI</name>